<dbReference type="Proteomes" id="UP000308901">
    <property type="component" value="Unassembled WGS sequence"/>
</dbReference>
<sequence>MIKKLHELKKMQTDQKLIEKGQLMARISRIEDEIMFTENKINTTSVQKHGAISDFAVLAIHKNTMKEHIVKLNNEKIVLQKQVESLVIEIVELQKQTEQYAYILKEQKDEAFRKVLYMEEEAASEYIQSKYISEQENF</sequence>
<gene>
    <name evidence="2" type="ORF">FDK22_08060</name>
</gene>
<dbReference type="OrthoDB" id="5347766at2"/>
<feature type="coiled-coil region" evidence="1">
    <location>
        <begin position="69"/>
        <end position="96"/>
    </location>
</feature>
<proteinExistence type="predicted"/>
<dbReference type="AlphaFoldDB" id="A0A5R8Y1S2"/>
<evidence type="ECO:0000313" key="3">
    <source>
        <dbReference type="Proteomes" id="UP000308901"/>
    </source>
</evidence>
<keyword evidence="3" id="KW-1185">Reference proteome</keyword>
<dbReference type="RefSeq" id="WP_138152410.1">
    <property type="nucleotide sequence ID" value="NZ_VANU01000003.1"/>
</dbReference>
<reference evidence="2 3" key="1">
    <citation type="submission" date="2019-05" db="EMBL/GenBank/DDBJ databases">
        <title>Arcobacter sp. nov., isolated from sea sediment.</title>
        <authorList>
            <person name="Kim W."/>
        </authorList>
    </citation>
    <scope>NUCLEOTIDE SEQUENCE [LARGE SCALE GENOMIC DNA]</scope>
    <source>
        <strain evidence="2 3">CAU 1517</strain>
    </source>
</reference>
<evidence type="ECO:0000313" key="2">
    <source>
        <dbReference type="EMBL" id="TLP38415.1"/>
    </source>
</evidence>
<protein>
    <recommendedName>
        <fullName evidence="4">Flagellar FliJ protein</fullName>
    </recommendedName>
</protein>
<evidence type="ECO:0008006" key="4">
    <source>
        <dbReference type="Google" id="ProtNLM"/>
    </source>
</evidence>
<organism evidence="2 3">
    <name type="scientific">Arcobacter arenosus</name>
    <dbReference type="NCBI Taxonomy" id="2576037"/>
    <lineage>
        <taxon>Bacteria</taxon>
        <taxon>Pseudomonadati</taxon>
        <taxon>Campylobacterota</taxon>
        <taxon>Epsilonproteobacteria</taxon>
        <taxon>Campylobacterales</taxon>
        <taxon>Arcobacteraceae</taxon>
        <taxon>Arcobacter</taxon>
    </lineage>
</organism>
<evidence type="ECO:0000256" key="1">
    <source>
        <dbReference type="SAM" id="Coils"/>
    </source>
</evidence>
<keyword evidence="1" id="KW-0175">Coiled coil</keyword>
<dbReference type="EMBL" id="VANU01000003">
    <property type="protein sequence ID" value="TLP38415.1"/>
    <property type="molecule type" value="Genomic_DNA"/>
</dbReference>
<name>A0A5R8Y1S2_9BACT</name>
<accession>A0A5R8Y1S2</accession>
<comment type="caution">
    <text evidence="2">The sequence shown here is derived from an EMBL/GenBank/DDBJ whole genome shotgun (WGS) entry which is preliminary data.</text>
</comment>